<dbReference type="Gene3D" id="3.40.390.80">
    <property type="entry name" value="Peptidase M60, enhancin-like domain 2"/>
    <property type="match status" value="1"/>
</dbReference>
<evidence type="ECO:0000256" key="3">
    <source>
        <dbReference type="SAM" id="SignalP"/>
    </source>
</evidence>
<feature type="domain" description="PA14" evidence="5">
    <location>
        <begin position="629"/>
        <end position="784"/>
    </location>
</feature>
<dbReference type="InterPro" id="IPR031161">
    <property type="entry name" value="Peptidase_M60_dom"/>
</dbReference>
<dbReference type="PROSITE" id="PS51723">
    <property type="entry name" value="PEPTIDASE_M60"/>
    <property type="match status" value="1"/>
</dbReference>
<evidence type="ECO:0000256" key="2">
    <source>
        <dbReference type="SAM" id="Phobius"/>
    </source>
</evidence>
<keyword evidence="3" id="KW-0732">Signal</keyword>
<dbReference type="Pfam" id="PF13402">
    <property type="entry name" value="Peptidase_M60"/>
    <property type="match status" value="1"/>
</dbReference>
<feature type="domain" description="Peptidase M60" evidence="4">
    <location>
        <begin position="141"/>
        <end position="433"/>
    </location>
</feature>
<dbReference type="SUPFAM" id="SSF49785">
    <property type="entry name" value="Galactose-binding domain-like"/>
    <property type="match status" value="1"/>
</dbReference>
<accession>A0ABR2KNE3</accession>
<sequence length="1259" mass="142990">MISILVFAFLSILSNSEQSYVKSIFGHPGVDEVEHDLIDGFEVLQTGLPKPQKKSLYNKGFTAEKIEPEDYPWPGHAFNRTCTADKMKEEYENLRPIYTQSNVTQDQVFWHPAAAKTYYTTDDVLDKADRVKVRFVMSSKYSRHVLPAFLPPGELVTIEIPEGVTISLTINRQCIPIDPRPYNERLYNVNFGITLNKRVNTIASPFGGTLLFSFNGFSQVEINITGVILQPYFFYGMTSDEEWEDELSKLPGPYTYIDTGNVVHIVPSHFVRSEKRLNDAFHWWRSALQISQTTARDNGNYGNPRYERVKNPCIMLYDPYIAYGAAYAMVGANYCVLPPGWIHNVVRYTNAVDNPWGNIHEMDHHHQENWAKTSNAGEMSNNAVNLVVYAKTSMCSSYRSTSGWARFAYASYALNDQGSDQLPRLSNLLHFFGVDKFKEFVKADQEVLWYPRDTYGAAGSEMLRASRIFNRDLRYHWNFHGTNDSVLTKKAIDEVASMKLKPFHPVTNIYAVGSIVDGKAFITARPYRIFPFAQIINFSDFVQRSNTQQFGSFEFQSAEFEPGRSSAWKEESKGVYTLTPKSSLTEIETVNVSYKDKTTGDTHVVICQFTTYYFNNIAYLQRVGNIPLTEDDLFKAYRYQANHSNECPVLTSQYINNGIAAPDYSNRDVNYWLGIGEGNFSVPETGEYVFVISADSEGAFYLSEEPLAGDPDKDADKLLNYQKGTQMSFDLANTSATLTLDSSKLYHYRHIIFPNRGNGFKGRSWVGYKMLGSADDSQVTWETVPASWFKYNVVDEEEMYNSQYHPNFERIYGMDEWDGATYIKGANQTNWVLYKYPAGSVVINSNSGQGTGTQDEPITALVDDDATTEYRVNWWPSNIAVKFPHIFEFDMDVTQSFESIRIGKTGNTNWFAMDSYLEIYLAPYNYSVVSPPSSETETTIPYKEENYSINHNESLIFAGFFDNRVQDYIELNKTVNGRYLKLVFHNNSLKWKDGNEGRTCISAIEFGHPVRARKIYPITNKRYFEFSNRWDLYHGGLYYNGKGITGYAKGQAKDNSNDKNSVMTIKIPKLKPEIGIIGDYQPGSGRAIVKLDGKEIGTIGDFSIDPSNDKAKLKASSRAHKSLLFFKTGIDTSKTHTMTVEVVEGKLTVAGILAYQMVVTYFTDDWRYPRMIETEFSDHPEQYDWYTPSDQLEPEPSSKEDKKKKGLSTGAIVAIVIVVVLVVAAVCVGVFIMARKHMLCFGKNDGPSESAILKSFDFK</sequence>
<evidence type="ECO:0000313" key="6">
    <source>
        <dbReference type="EMBL" id="KAK8892594.1"/>
    </source>
</evidence>
<keyword evidence="2" id="KW-1133">Transmembrane helix</keyword>
<gene>
    <name evidence="6" type="ORF">M9Y10_029833</name>
</gene>
<evidence type="ECO:0000259" key="5">
    <source>
        <dbReference type="PROSITE" id="PS51820"/>
    </source>
</evidence>
<reference evidence="6 7" key="1">
    <citation type="submission" date="2024-04" db="EMBL/GenBank/DDBJ databases">
        <title>Tritrichomonas musculus Genome.</title>
        <authorList>
            <person name="Alves-Ferreira E."/>
            <person name="Grigg M."/>
            <person name="Lorenzi H."/>
            <person name="Galac M."/>
        </authorList>
    </citation>
    <scope>NUCLEOTIDE SEQUENCE [LARGE SCALE GENOMIC DNA]</scope>
    <source>
        <strain evidence="6 7">EAF2021</strain>
    </source>
</reference>
<evidence type="ECO:0000313" key="7">
    <source>
        <dbReference type="Proteomes" id="UP001470230"/>
    </source>
</evidence>
<dbReference type="PANTHER" id="PTHR15730">
    <property type="entry name" value="EXPERIMENTAL AUTOIMMUNE PROSTATITIS ANTIGEN 2-RELATED"/>
    <property type="match status" value="1"/>
</dbReference>
<dbReference type="InterPro" id="IPR051244">
    <property type="entry name" value="TCAF"/>
</dbReference>
<keyword evidence="2" id="KW-0812">Transmembrane</keyword>
<dbReference type="Gene3D" id="2.60.120.260">
    <property type="entry name" value="Galactose-binding domain-like"/>
    <property type="match status" value="1"/>
</dbReference>
<protein>
    <recommendedName>
        <fullName evidence="8">Immuno-dominant variable surface antigen-like</fullName>
    </recommendedName>
</protein>
<feature type="signal peptide" evidence="3">
    <location>
        <begin position="1"/>
        <end position="16"/>
    </location>
</feature>
<dbReference type="EMBL" id="JAPFFF010000004">
    <property type="protein sequence ID" value="KAK8892594.1"/>
    <property type="molecule type" value="Genomic_DNA"/>
</dbReference>
<dbReference type="Proteomes" id="UP001470230">
    <property type="component" value="Unassembled WGS sequence"/>
</dbReference>
<dbReference type="PROSITE" id="PS51820">
    <property type="entry name" value="PA14"/>
    <property type="match status" value="1"/>
</dbReference>
<organism evidence="6 7">
    <name type="scientific">Tritrichomonas musculus</name>
    <dbReference type="NCBI Taxonomy" id="1915356"/>
    <lineage>
        <taxon>Eukaryota</taxon>
        <taxon>Metamonada</taxon>
        <taxon>Parabasalia</taxon>
        <taxon>Tritrichomonadida</taxon>
        <taxon>Tritrichomonadidae</taxon>
        <taxon>Tritrichomonas</taxon>
    </lineage>
</organism>
<proteinExistence type="predicted"/>
<keyword evidence="2" id="KW-0472">Membrane</keyword>
<dbReference type="SMART" id="SM01276">
    <property type="entry name" value="M60-like"/>
    <property type="match status" value="1"/>
</dbReference>
<feature type="chain" id="PRO_5045758356" description="Immuno-dominant variable surface antigen-like" evidence="3">
    <location>
        <begin position="17"/>
        <end position="1259"/>
    </location>
</feature>
<evidence type="ECO:0008006" key="8">
    <source>
        <dbReference type="Google" id="ProtNLM"/>
    </source>
</evidence>
<evidence type="ECO:0000259" key="4">
    <source>
        <dbReference type="PROSITE" id="PS51723"/>
    </source>
</evidence>
<comment type="caution">
    <text evidence="6">The sequence shown here is derived from an EMBL/GenBank/DDBJ whole genome shotgun (WGS) entry which is preliminary data.</text>
</comment>
<dbReference type="Pfam" id="PF17291">
    <property type="entry name" value="M60-like_N"/>
    <property type="match status" value="1"/>
</dbReference>
<name>A0ABR2KNE3_9EUKA</name>
<feature type="transmembrane region" description="Helical" evidence="2">
    <location>
        <begin position="1211"/>
        <end position="1234"/>
    </location>
</feature>
<dbReference type="InterPro" id="IPR008979">
    <property type="entry name" value="Galactose-bd-like_sf"/>
</dbReference>
<feature type="region of interest" description="Disordered" evidence="1">
    <location>
        <begin position="1182"/>
        <end position="1203"/>
    </location>
</feature>
<keyword evidence="7" id="KW-1185">Reference proteome</keyword>
<dbReference type="PANTHER" id="PTHR15730:SF5">
    <property type="entry name" value="SI:CH211-210B2.2-RELATED"/>
    <property type="match status" value="1"/>
</dbReference>
<evidence type="ECO:0000256" key="1">
    <source>
        <dbReference type="SAM" id="MobiDB-lite"/>
    </source>
</evidence>
<dbReference type="InterPro" id="IPR035423">
    <property type="entry name" value="M60-like_N"/>
</dbReference>
<dbReference type="InterPro" id="IPR037524">
    <property type="entry name" value="PA14/GLEYA"/>
</dbReference>